<evidence type="ECO:0000313" key="2">
    <source>
        <dbReference type="Proteomes" id="UP001221142"/>
    </source>
</evidence>
<dbReference type="AlphaFoldDB" id="A0AAD7FTD2"/>
<proteinExistence type="predicted"/>
<sequence length="475" mass="53840">MSTPTLIVRSTPHYEELPGFPPPDACRQVWQRFAEPFPEMHWRWLLNEIYTTDDLRRKLCEFLRSGAMPDAERQTRLSELCIASASNKWIYARDTRADDDVWMLTADRIAEAGHAKATWRAQILKEMVSERRDVEQLGLLAVPYTGVGNPNDRDDHILSYDCETFFDVGREAIIAVTTKSRPPGEFSWKRDTADGVWASYGSFATRIHRIVPVDGLSQSRRDFVEKLFMTQTLRPLGFNIDFRGKSVYAIIPTFLQNVFSDTKFQKLDGKISLLLHAPCKEFRLSPFYAVLESVLEQLGARFSLHARFVKAVADSKPSTPEERRAAQELVKSGGNFAVIAVGHKVCQDLGIKDASYGRKADQYDLPVYYTTCPWMALRKVNNRAVTTFVYCCLATTLVAAALEVTPDLASEQFHRRVRSMQRLLIAVSTTKGAETFPVSLARQFDAGTQRMLEDMAKYRAATSRRSPKTPSSPRD</sequence>
<reference evidence="1" key="1">
    <citation type="submission" date="2023-03" db="EMBL/GenBank/DDBJ databases">
        <title>Massive genome expansion in bonnet fungi (Mycena s.s.) driven by repeated elements and novel gene families across ecological guilds.</title>
        <authorList>
            <consortium name="Lawrence Berkeley National Laboratory"/>
            <person name="Harder C.B."/>
            <person name="Miyauchi S."/>
            <person name="Viragh M."/>
            <person name="Kuo A."/>
            <person name="Thoen E."/>
            <person name="Andreopoulos B."/>
            <person name="Lu D."/>
            <person name="Skrede I."/>
            <person name="Drula E."/>
            <person name="Henrissat B."/>
            <person name="Morin E."/>
            <person name="Kohler A."/>
            <person name="Barry K."/>
            <person name="LaButti K."/>
            <person name="Morin E."/>
            <person name="Salamov A."/>
            <person name="Lipzen A."/>
            <person name="Mereny Z."/>
            <person name="Hegedus B."/>
            <person name="Baldrian P."/>
            <person name="Stursova M."/>
            <person name="Weitz H."/>
            <person name="Taylor A."/>
            <person name="Grigoriev I.V."/>
            <person name="Nagy L.G."/>
            <person name="Martin F."/>
            <person name="Kauserud H."/>
        </authorList>
    </citation>
    <scope>NUCLEOTIDE SEQUENCE</scope>
    <source>
        <strain evidence="1">9284</strain>
    </source>
</reference>
<protein>
    <submittedName>
        <fullName evidence="1">Uncharacterized protein</fullName>
    </submittedName>
</protein>
<name>A0AAD7FTD2_9AGAR</name>
<gene>
    <name evidence="1" type="ORF">FB45DRAFT_1054179</name>
</gene>
<evidence type="ECO:0000313" key="1">
    <source>
        <dbReference type="EMBL" id="KAJ7641748.1"/>
    </source>
</evidence>
<organism evidence="1 2">
    <name type="scientific">Roridomyces roridus</name>
    <dbReference type="NCBI Taxonomy" id="1738132"/>
    <lineage>
        <taxon>Eukaryota</taxon>
        <taxon>Fungi</taxon>
        <taxon>Dikarya</taxon>
        <taxon>Basidiomycota</taxon>
        <taxon>Agaricomycotina</taxon>
        <taxon>Agaricomycetes</taxon>
        <taxon>Agaricomycetidae</taxon>
        <taxon>Agaricales</taxon>
        <taxon>Marasmiineae</taxon>
        <taxon>Mycenaceae</taxon>
        <taxon>Roridomyces</taxon>
    </lineage>
</organism>
<comment type="caution">
    <text evidence="1">The sequence shown here is derived from an EMBL/GenBank/DDBJ whole genome shotgun (WGS) entry which is preliminary data.</text>
</comment>
<dbReference type="Proteomes" id="UP001221142">
    <property type="component" value="Unassembled WGS sequence"/>
</dbReference>
<accession>A0AAD7FTD2</accession>
<dbReference type="EMBL" id="JARKIF010000004">
    <property type="protein sequence ID" value="KAJ7641748.1"/>
    <property type="molecule type" value="Genomic_DNA"/>
</dbReference>
<keyword evidence="2" id="KW-1185">Reference proteome</keyword>